<gene>
    <name evidence="1" type="ORF">MKW98_028372</name>
</gene>
<dbReference type="AlphaFoldDB" id="A0AAD4SW96"/>
<evidence type="ECO:0000313" key="2">
    <source>
        <dbReference type="Proteomes" id="UP001202328"/>
    </source>
</evidence>
<reference evidence="1" key="1">
    <citation type="submission" date="2022-04" db="EMBL/GenBank/DDBJ databases">
        <title>A functionally conserved STORR gene fusion in Papaver species that diverged 16.8 million years ago.</title>
        <authorList>
            <person name="Catania T."/>
        </authorList>
    </citation>
    <scope>NUCLEOTIDE SEQUENCE</scope>
    <source>
        <strain evidence="1">S-188037</strain>
    </source>
</reference>
<protein>
    <submittedName>
        <fullName evidence="1">Uncharacterized protein</fullName>
    </submittedName>
</protein>
<keyword evidence="2" id="KW-1185">Reference proteome</keyword>
<dbReference type="Proteomes" id="UP001202328">
    <property type="component" value="Unassembled WGS sequence"/>
</dbReference>
<organism evidence="1 2">
    <name type="scientific">Papaver atlanticum</name>
    <dbReference type="NCBI Taxonomy" id="357466"/>
    <lineage>
        <taxon>Eukaryota</taxon>
        <taxon>Viridiplantae</taxon>
        <taxon>Streptophyta</taxon>
        <taxon>Embryophyta</taxon>
        <taxon>Tracheophyta</taxon>
        <taxon>Spermatophyta</taxon>
        <taxon>Magnoliopsida</taxon>
        <taxon>Ranunculales</taxon>
        <taxon>Papaveraceae</taxon>
        <taxon>Papaveroideae</taxon>
        <taxon>Papaver</taxon>
    </lineage>
</organism>
<dbReference type="EMBL" id="JAJJMB010008071">
    <property type="protein sequence ID" value="KAI3926236.1"/>
    <property type="molecule type" value="Genomic_DNA"/>
</dbReference>
<sequence>MEGRFLKENFVERFLDLLTSSFGQNEVLSFRNIKSRSHQKAKHTVVRKTSLVAKLKSCDCGMFEVHAPFN</sequence>
<comment type="caution">
    <text evidence="1">The sequence shown here is derived from an EMBL/GenBank/DDBJ whole genome shotgun (WGS) entry which is preliminary data.</text>
</comment>
<name>A0AAD4SW96_9MAGN</name>
<evidence type="ECO:0000313" key="1">
    <source>
        <dbReference type="EMBL" id="KAI3926236.1"/>
    </source>
</evidence>
<proteinExistence type="predicted"/>
<accession>A0AAD4SW96</accession>